<dbReference type="InterPro" id="IPR020449">
    <property type="entry name" value="Tscrpt_reg_AraC-type_HTH"/>
</dbReference>
<dbReference type="Proteomes" id="UP001596047">
    <property type="component" value="Unassembled WGS sequence"/>
</dbReference>
<evidence type="ECO:0000259" key="4">
    <source>
        <dbReference type="PROSITE" id="PS01124"/>
    </source>
</evidence>
<dbReference type="InterPro" id="IPR018060">
    <property type="entry name" value="HTH_AraC"/>
</dbReference>
<dbReference type="InterPro" id="IPR018062">
    <property type="entry name" value="HTH_AraC-typ_CS"/>
</dbReference>
<protein>
    <submittedName>
        <fullName evidence="5">Helix-turn-helix domain-containing protein</fullName>
    </submittedName>
</protein>
<dbReference type="SUPFAM" id="SSF51182">
    <property type="entry name" value="RmlC-like cupins"/>
    <property type="match status" value="1"/>
</dbReference>
<dbReference type="PANTHER" id="PTHR43280">
    <property type="entry name" value="ARAC-FAMILY TRANSCRIPTIONAL REGULATOR"/>
    <property type="match status" value="1"/>
</dbReference>
<keyword evidence="6" id="KW-1185">Reference proteome</keyword>
<dbReference type="SUPFAM" id="SSF46689">
    <property type="entry name" value="Homeodomain-like"/>
    <property type="match status" value="2"/>
</dbReference>
<dbReference type="SMART" id="SM00342">
    <property type="entry name" value="HTH_ARAC"/>
    <property type="match status" value="1"/>
</dbReference>
<reference evidence="6" key="1">
    <citation type="journal article" date="2019" name="Int. J. Syst. Evol. Microbiol.">
        <title>The Global Catalogue of Microorganisms (GCM) 10K type strain sequencing project: providing services to taxonomists for standard genome sequencing and annotation.</title>
        <authorList>
            <consortium name="The Broad Institute Genomics Platform"/>
            <consortium name="The Broad Institute Genome Sequencing Center for Infectious Disease"/>
            <person name="Wu L."/>
            <person name="Ma J."/>
        </authorList>
    </citation>
    <scope>NUCLEOTIDE SEQUENCE [LARGE SCALE GENOMIC DNA]</scope>
    <source>
        <strain evidence="6">CGMCC 1.3240</strain>
    </source>
</reference>
<evidence type="ECO:0000313" key="6">
    <source>
        <dbReference type="Proteomes" id="UP001596047"/>
    </source>
</evidence>
<dbReference type="Pfam" id="PF12833">
    <property type="entry name" value="HTH_18"/>
    <property type="match status" value="1"/>
</dbReference>
<accession>A0ABW0VU46</accession>
<evidence type="ECO:0000313" key="5">
    <source>
        <dbReference type="EMBL" id="MFC5649410.1"/>
    </source>
</evidence>
<keyword evidence="3" id="KW-0804">Transcription</keyword>
<dbReference type="PRINTS" id="PR00032">
    <property type="entry name" value="HTHARAC"/>
</dbReference>
<dbReference type="PROSITE" id="PS01124">
    <property type="entry name" value="HTH_ARAC_FAMILY_2"/>
    <property type="match status" value="1"/>
</dbReference>
<proteinExistence type="predicted"/>
<evidence type="ECO:0000256" key="1">
    <source>
        <dbReference type="ARBA" id="ARBA00023015"/>
    </source>
</evidence>
<dbReference type="RefSeq" id="WP_379187917.1">
    <property type="nucleotide sequence ID" value="NZ_JBHSOW010000032.1"/>
</dbReference>
<dbReference type="Gene3D" id="2.60.120.10">
    <property type="entry name" value="Jelly Rolls"/>
    <property type="match status" value="1"/>
</dbReference>
<dbReference type="InterPro" id="IPR003313">
    <property type="entry name" value="AraC-bd"/>
</dbReference>
<comment type="caution">
    <text evidence="5">The sequence shown here is derived from an EMBL/GenBank/DDBJ whole genome shotgun (WGS) entry which is preliminary data.</text>
</comment>
<sequence length="299" mass="34344">MTHHHVIETPGTLFFREELPIYVNRVQEAFDLQEHTHDFFEICLVAEGAGEHYIDGTHFKVTRGDLFFIPIGVSHVFRPSSASRETRLIVYNCLFTRECLYGLVSRFPLEKQMLEFLEEIEAMRQWMVLRDANGEANRIMHRLYQEYSQQSGGFSICLYSGLLELMVKFFRGTRESEVLPAARPAGSLIRHILADIDSNCAGGVRAAEAAFRAGLSIRQFQRAVKEMTGMTFTEYVQEARMKESCRMLVSTLLRVGEISNAVGYQDVKFFNRLFKQKTGMSPREYRNYHAPGSAPRMLT</sequence>
<evidence type="ECO:0000256" key="2">
    <source>
        <dbReference type="ARBA" id="ARBA00023125"/>
    </source>
</evidence>
<dbReference type="InterPro" id="IPR009057">
    <property type="entry name" value="Homeodomain-like_sf"/>
</dbReference>
<dbReference type="PANTHER" id="PTHR43280:SF2">
    <property type="entry name" value="HTH-TYPE TRANSCRIPTIONAL REGULATOR EXSA"/>
    <property type="match status" value="1"/>
</dbReference>
<dbReference type="InterPro" id="IPR014710">
    <property type="entry name" value="RmlC-like_jellyroll"/>
</dbReference>
<dbReference type="Pfam" id="PF02311">
    <property type="entry name" value="AraC_binding"/>
    <property type="match status" value="1"/>
</dbReference>
<dbReference type="EMBL" id="JBHSOW010000032">
    <property type="protein sequence ID" value="MFC5649410.1"/>
    <property type="molecule type" value="Genomic_DNA"/>
</dbReference>
<organism evidence="5 6">
    <name type="scientific">Paenibacillus solisilvae</name>
    <dbReference type="NCBI Taxonomy" id="2486751"/>
    <lineage>
        <taxon>Bacteria</taxon>
        <taxon>Bacillati</taxon>
        <taxon>Bacillota</taxon>
        <taxon>Bacilli</taxon>
        <taxon>Bacillales</taxon>
        <taxon>Paenibacillaceae</taxon>
        <taxon>Paenibacillus</taxon>
    </lineage>
</organism>
<evidence type="ECO:0000256" key="3">
    <source>
        <dbReference type="ARBA" id="ARBA00023163"/>
    </source>
</evidence>
<dbReference type="Gene3D" id="1.10.10.60">
    <property type="entry name" value="Homeodomain-like"/>
    <property type="match status" value="2"/>
</dbReference>
<gene>
    <name evidence="5" type="ORF">ACFPYJ_09750</name>
</gene>
<feature type="domain" description="HTH araC/xylS-type" evidence="4">
    <location>
        <begin position="190"/>
        <end position="288"/>
    </location>
</feature>
<keyword evidence="1" id="KW-0805">Transcription regulation</keyword>
<dbReference type="InterPro" id="IPR011051">
    <property type="entry name" value="RmlC_Cupin_sf"/>
</dbReference>
<dbReference type="PROSITE" id="PS00041">
    <property type="entry name" value="HTH_ARAC_FAMILY_1"/>
    <property type="match status" value="1"/>
</dbReference>
<keyword evidence="2" id="KW-0238">DNA-binding</keyword>
<name>A0ABW0VU46_9BACL</name>